<dbReference type="EC" id="2.7.13.3" evidence="2"/>
<feature type="domain" description="Histidine kinase" evidence="10">
    <location>
        <begin position="274"/>
        <end position="481"/>
    </location>
</feature>
<dbReference type="NCBIfam" id="TIGR00229">
    <property type="entry name" value="sensory_box"/>
    <property type="match status" value="1"/>
</dbReference>
<dbReference type="InterPro" id="IPR004358">
    <property type="entry name" value="Sig_transdc_His_kin-like_C"/>
</dbReference>
<evidence type="ECO:0000256" key="4">
    <source>
        <dbReference type="ARBA" id="ARBA00022679"/>
    </source>
</evidence>
<evidence type="ECO:0000256" key="2">
    <source>
        <dbReference type="ARBA" id="ARBA00012438"/>
    </source>
</evidence>
<evidence type="ECO:0000256" key="3">
    <source>
        <dbReference type="ARBA" id="ARBA00022553"/>
    </source>
</evidence>
<keyword evidence="7" id="KW-0067">ATP-binding</keyword>
<dbReference type="PRINTS" id="PR00344">
    <property type="entry name" value="BCTRLSENSOR"/>
</dbReference>
<dbReference type="Pfam" id="PF00989">
    <property type="entry name" value="PAS"/>
    <property type="match status" value="1"/>
</dbReference>
<evidence type="ECO:0000256" key="5">
    <source>
        <dbReference type="ARBA" id="ARBA00022741"/>
    </source>
</evidence>
<feature type="domain" description="Response regulatory" evidence="11">
    <location>
        <begin position="9"/>
        <end position="126"/>
    </location>
</feature>
<dbReference type="SMART" id="SM00091">
    <property type="entry name" value="PAS"/>
    <property type="match status" value="1"/>
</dbReference>
<evidence type="ECO:0000256" key="1">
    <source>
        <dbReference type="ARBA" id="ARBA00000085"/>
    </source>
</evidence>
<reference evidence="13 14" key="1">
    <citation type="submission" date="2018-06" db="EMBL/GenBank/DDBJ databases">
        <title>Chryseolinea flavus sp. nov., a member of the phylum Bacteroidetes isolated from soil.</title>
        <authorList>
            <person name="Li Y."/>
            <person name="Wang J."/>
        </authorList>
    </citation>
    <scope>NUCLEOTIDE SEQUENCE [LARGE SCALE GENOMIC DNA]</scope>
    <source>
        <strain evidence="13 14">SDU1-6</strain>
    </source>
</reference>
<accession>A0A364Y6B4</accession>
<feature type="domain" description="PAS" evidence="12">
    <location>
        <begin position="139"/>
        <end position="194"/>
    </location>
</feature>
<evidence type="ECO:0000259" key="12">
    <source>
        <dbReference type="PROSITE" id="PS50112"/>
    </source>
</evidence>
<keyword evidence="4" id="KW-0808">Transferase</keyword>
<evidence type="ECO:0000256" key="8">
    <source>
        <dbReference type="ARBA" id="ARBA00023012"/>
    </source>
</evidence>
<proteinExistence type="predicted"/>
<dbReference type="GO" id="GO:0000155">
    <property type="term" value="F:phosphorelay sensor kinase activity"/>
    <property type="evidence" value="ECO:0007669"/>
    <property type="project" value="InterPro"/>
</dbReference>
<dbReference type="SUPFAM" id="SSF55874">
    <property type="entry name" value="ATPase domain of HSP90 chaperone/DNA topoisomerase II/histidine kinase"/>
    <property type="match status" value="1"/>
</dbReference>
<dbReference type="InterPro" id="IPR013767">
    <property type="entry name" value="PAS_fold"/>
</dbReference>
<dbReference type="SUPFAM" id="SSF55785">
    <property type="entry name" value="PYP-like sensor domain (PAS domain)"/>
    <property type="match status" value="1"/>
</dbReference>
<comment type="caution">
    <text evidence="13">The sequence shown here is derived from an EMBL/GenBank/DDBJ whole genome shotgun (WGS) entry which is preliminary data.</text>
</comment>
<evidence type="ECO:0000259" key="11">
    <source>
        <dbReference type="PROSITE" id="PS50110"/>
    </source>
</evidence>
<dbReference type="PROSITE" id="PS50109">
    <property type="entry name" value="HIS_KIN"/>
    <property type="match status" value="1"/>
</dbReference>
<dbReference type="SUPFAM" id="SSF52172">
    <property type="entry name" value="CheY-like"/>
    <property type="match status" value="1"/>
</dbReference>
<dbReference type="InterPro" id="IPR011006">
    <property type="entry name" value="CheY-like_superfamily"/>
</dbReference>
<dbReference type="InterPro" id="IPR000014">
    <property type="entry name" value="PAS"/>
</dbReference>
<dbReference type="Pfam" id="PF00072">
    <property type="entry name" value="Response_reg"/>
    <property type="match status" value="1"/>
</dbReference>
<gene>
    <name evidence="13" type="ORF">DQQ10_09010</name>
</gene>
<dbReference type="Gene3D" id="3.30.565.10">
    <property type="entry name" value="Histidine kinase-like ATPase, C-terminal domain"/>
    <property type="match status" value="1"/>
</dbReference>
<evidence type="ECO:0000256" key="9">
    <source>
        <dbReference type="PROSITE-ProRule" id="PRU00169"/>
    </source>
</evidence>
<dbReference type="Pfam" id="PF02518">
    <property type="entry name" value="HATPase_c"/>
    <property type="match status" value="1"/>
</dbReference>
<dbReference type="CDD" id="cd00082">
    <property type="entry name" value="HisKA"/>
    <property type="match status" value="1"/>
</dbReference>
<keyword evidence="14" id="KW-1185">Reference proteome</keyword>
<dbReference type="PANTHER" id="PTHR43065">
    <property type="entry name" value="SENSOR HISTIDINE KINASE"/>
    <property type="match status" value="1"/>
</dbReference>
<dbReference type="SUPFAM" id="SSF47384">
    <property type="entry name" value="Homodimeric domain of signal transducing histidine kinase"/>
    <property type="match status" value="1"/>
</dbReference>
<dbReference type="GO" id="GO:0006355">
    <property type="term" value="P:regulation of DNA-templated transcription"/>
    <property type="evidence" value="ECO:0007669"/>
    <property type="project" value="InterPro"/>
</dbReference>
<dbReference type="EMBL" id="QMFY01000003">
    <property type="protein sequence ID" value="RAW01775.1"/>
    <property type="molecule type" value="Genomic_DNA"/>
</dbReference>
<dbReference type="PROSITE" id="PS50110">
    <property type="entry name" value="RESPONSE_REGULATORY"/>
    <property type="match status" value="1"/>
</dbReference>
<evidence type="ECO:0000313" key="14">
    <source>
        <dbReference type="Proteomes" id="UP000251889"/>
    </source>
</evidence>
<dbReference type="AlphaFoldDB" id="A0A364Y6B4"/>
<protein>
    <recommendedName>
        <fullName evidence="2">histidine kinase</fullName>
        <ecNumber evidence="2">2.7.13.3</ecNumber>
    </recommendedName>
</protein>
<evidence type="ECO:0000256" key="7">
    <source>
        <dbReference type="ARBA" id="ARBA00022840"/>
    </source>
</evidence>
<dbReference type="InterPro" id="IPR003594">
    <property type="entry name" value="HATPase_dom"/>
</dbReference>
<keyword evidence="3 9" id="KW-0597">Phosphoprotein</keyword>
<dbReference type="RefSeq" id="WP_112746515.1">
    <property type="nucleotide sequence ID" value="NZ_QMFY01000003.1"/>
</dbReference>
<dbReference type="Gene3D" id="1.10.287.130">
    <property type="match status" value="1"/>
</dbReference>
<sequence length="490" mass="55402">MPTSTQPVRVLVIDDDEDDFFIISDYIKSIALGNFVLEWCYNYQDAVVTLGKRVHDIYFVDYRLGIKTGLDLLRDAMAMKCDAPIILLTGKGNPEVDREAMRIGAMDYLVKSELNTEKLERCIRYSLGRSATMKAMRESERKYRSIFESSKDAVFITDEALRFKDMNAATSEILSYTKEELLTFTLFDLIDGDDLKNRIYTRLVEEGEVVDLEIVVLDNQHEKKICILSASRQVDNDGDVTFQGLIHDITNLKRAEKAAMYAEKLAAAGRLVRMLAHEVRNPLNNIQMSVEHLDSTNIPEDDKVFYDIIKRNVKRIDDIIAELLDSYRPTEKSFKANDLKQVLAQAVQIAQDRITLKGISIEEQYGEKVFIMPVDEEKLKIAFLNILVNATEAIQSTDGRISVLLDEREGDFVVEITDNGGGIPPEILSKLFEPYFTSKRNGMGLGLATTLNIIQSHKGTVDVKSKVNVGTTFTIRFPQTATVDAFSEDD</sequence>
<dbReference type="PROSITE" id="PS50112">
    <property type="entry name" value="PAS"/>
    <property type="match status" value="1"/>
</dbReference>
<evidence type="ECO:0000313" key="13">
    <source>
        <dbReference type="EMBL" id="RAW01775.1"/>
    </source>
</evidence>
<dbReference type="InterPro" id="IPR036097">
    <property type="entry name" value="HisK_dim/P_sf"/>
</dbReference>
<dbReference type="Gene3D" id="3.40.50.2300">
    <property type="match status" value="1"/>
</dbReference>
<evidence type="ECO:0000259" key="10">
    <source>
        <dbReference type="PROSITE" id="PS50109"/>
    </source>
</evidence>
<dbReference type="OrthoDB" id="9806995at2"/>
<keyword evidence="6 13" id="KW-0418">Kinase</keyword>
<dbReference type="SMART" id="SM00388">
    <property type="entry name" value="HisKA"/>
    <property type="match status" value="1"/>
</dbReference>
<feature type="modified residue" description="4-aspartylphosphate" evidence="9">
    <location>
        <position position="61"/>
    </location>
</feature>
<organism evidence="13 14">
    <name type="scientific">Pseudochryseolinea flava</name>
    <dbReference type="NCBI Taxonomy" id="2059302"/>
    <lineage>
        <taxon>Bacteria</taxon>
        <taxon>Pseudomonadati</taxon>
        <taxon>Bacteroidota</taxon>
        <taxon>Cytophagia</taxon>
        <taxon>Cytophagales</taxon>
        <taxon>Fulvivirgaceae</taxon>
        <taxon>Pseudochryseolinea</taxon>
    </lineage>
</organism>
<dbReference type="GO" id="GO:0005524">
    <property type="term" value="F:ATP binding"/>
    <property type="evidence" value="ECO:0007669"/>
    <property type="project" value="UniProtKB-KW"/>
</dbReference>
<dbReference type="Pfam" id="PF00512">
    <property type="entry name" value="HisKA"/>
    <property type="match status" value="1"/>
</dbReference>
<dbReference type="CDD" id="cd00130">
    <property type="entry name" value="PAS"/>
    <property type="match status" value="1"/>
</dbReference>
<dbReference type="SMART" id="SM00387">
    <property type="entry name" value="HATPase_c"/>
    <property type="match status" value="1"/>
</dbReference>
<dbReference type="SMART" id="SM00448">
    <property type="entry name" value="REC"/>
    <property type="match status" value="1"/>
</dbReference>
<dbReference type="InterPro" id="IPR036890">
    <property type="entry name" value="HATPase_C_sf"/>
</dbReference>
<dbReference type="Proteomes" id="UP000251889">
    <property type="component" value="Unassembled WGS sequence"/>
</dbReference>
<evidence type="ECO:0000256" key="6">
    <source>
        <dbReference type="ARBA" id="ARBA00022777"/>
    </source>
</evidence>
<dbReference type="InterPro" id="IPR035965">
    <property type="entry name" value="PAS-like_dom_sf"/>
</dbReference>
<dbReference type="InterPro" id="IPR001789">
    <property type="entry name" value="Sig_transdc_resp-reg_receiver"/>
</dbReference>
<comment type="catalytic activity">
    <reaction evidence="1">
        <text>ATP + protein L-histidine = ADP + protein N-phospho-L-histidine.</text>
        <dbReference type="EC" id="2.7.13.3"/>
    </reaction>
</comment>
<keyword evidence="8" id="KW-0902">Two-component regulatory system</keyword>
<dbReference type="InterPro" id="IPR003661">
    <property type="entry name" value="HisK_dim/P_dom"/>
</dbReference>
<dbReference type="Gene3D" id="3.30.450.20">
    <property type="entry name" value="PAS domain"/>
    <property type="match status" value="1"/>
</dbReference>
<keyword evidence="5" id="KW-0547">Nucleotide-binding</keyword>
<dbReference type="CDD" id="cd00156">
    <property type="entry name" value="REC"/>
    <property type="match status" value="1"/>
</dbReference>
<name>A0A364Y6B4_9BACT</name>
<dbReference type="InterPro" id="IPR005467">
    <property type="entry name" value="His_kinase_dom"/>
</dbReference>
<dbReference type="PANTHER" id="PTHR43065:SF10">
    <property type="entry name" value="PEROXIDE STRESS-ACTIVATED HISTIDINE KINASE MAK3"/>
    <property type="match status" value="1"/>
</dbReference>